<accession>A0A6J4UZV9</accession>
<evidence type="ECO:0000256" key="1">
    <source>
        <dbReference type="SAM" id="MobiDB-lite"/>
    </source>
</evidence>
<feature type="region of interest" description="Disordered" evidence="1">
    <location>
        <begin position="31"/>
        <end position="56"/>
    </location>
</feature>
<protein>
    <submittedName>
        <fullName evidence="2">Uncharacterized protein</fullName>
    </submittedName>
</protein>
<gene>
    <name evidence="2" type="ORF">AVDCRST_MAG43-2265</name>
</gene>
<evidence type="ECO:0000313" key="2">
    <source>
        <dbReference type="EMBL" id="CAA9565187.1"/>
    </source>
</evidence>
<name>A0A6J4UZV9_9BACT</name>
<dbReference type="AlphaFoldDB" id="A0A6J4UZV9"/>
<proteinExistence type="predicted"/>
<feature type="non-terminal residue" evidence="2">
    <location>
        <position position="56"/>
    </location>
</feature>
<feature type="compositionally biased region" description="Basic and acidic residues" evidence="1">
    <location>
        <begin position="46"/>
        <end position="56"/>
    </location>
</feature>
<dbReference type="EMBL" id="CADCWI010000115">
    <property type="protein sequence ID" value="CAA9565187.1"/>
    <property type="molecule type" value="Genomic_DNA"/>
</dbReference>
<organism evidence="2">
    <name type="scientific">uncultured Thermomicrobiales bacterium</name>
    <dbReference type="NCBI Taxonomy" id="1645740"/>
    <lineage>
        <taxon>Bacteria</taxon>
        <taxon>Pseudomonadati</taxon>
        <taxon>Thermomicrobiota</taxon>
        <taxon>Thermomicrobia</taxon>
        <taxon>Thermomicrobiales</taxon>
        <taxon>environmental samples</taxon>
    </lineage>
</organism>
<feature type="non-terminal residue" evidence="2">
    <location>
        <position position="1"/>
    </location>
</feature>
<reference evidence="2" key="1">
    <citation type="submission" date="2020-02" db="EMBL/GenBank/DDBJ databases">
        <authorList>
            <person name="Meier V. D."/>
        </authorList>
    </citation>
    <scope>NUCLEOTIDE SEQUENCE</scope>
    <source>
        <strain evidence="2">AVDCRST_MAG43</strain>
    </source>
</reference>
<sequence length="56" mass="6356">WIMTAHTKCWMLAPIEPGSAVHFCVMSGSRTLSTQRRSGSRKSSHWWRDPARPADS</sequence>